<dbReference type="PROSITE" id="PS50112">
    <property type="entry name" value="PAS"/>
    <property type="match status" value="1"/>
</dbReference>
<evidence type="ECO:0000313" key="10">
    <source>
        <dbReference type="Proteomes" id="UP000451233"/>
    </source>
</evidence>
<dbReference type="SUPFAM" id="SSF55874">
    <property type="entry name" value="ATPase domain of HSP90 chaperone/DNA topoisomerase II/histidine kinase"/>
    <property type="match status" value="1"/>
</dbReference>
<dbReference type="Gene3D" id="3.30.450.20">
    <property type="entry name" value="PAS domain"/>
    <property type="match status" value="2"/>
</dbReference>
<evidence type="ECO:0000256" key="3">
    <source>
        <dbReference type="ARBA" id="ARBA00022553"/>
    </source>
</evidence>
<dbReference type="Pfam" id="PF02518">
    <property type="entry name" value="HATPase_c"/>
    <property type="match status" value="1"/>
</dbReference>
<dbReference type="InterPro" id="IPR000700">
    <property type="entry name" value="PAS-assoc_C"/>
</dbReference>
<feature type="domain" description="PAC" evidence="8">
    <location>
        <begin position="76"/>
        <end position="127"/>
    </location>
</feature>
<dbReference type="InterPro" id="IPR052162">
    <property type="entry name" value="Sensor_kinase/Photoreceptor"/>
</dbReference>
<name>A0A7K1Y058_9SPHI</name>
<sequence length="482" mass="54981">MQTKLELYQKATPLARLGVWERNFETGEIYWNAVVRGIFEVADDFYPELQESLAFYAQPGEVKELVDRVINTKAAETGEFELISAKGNRKWVRIRVHATSASGKCVALYGTLEDITQQIEVTKILAENQEKFHQAFDYAPIGMALVSIDGKWLKVNKGLSRMLGYHEDELLSLTFQDLTHPEDLHKDLTQMHRLLNSEISSYTMEKRYFHKEGHVIWALLSVSLVSDQAGSPLYFISQVKDISESKKTAEERERTLEIVAEQNNRLLNFAHIVSHNLRSHTGNMKMLLDMWLLEEDQAEKEHLRELLVINTDNLQQTLMHLNDVIQVQSHSKDDKRPLNLLEATERALVGLTAYIRRTKAFIRVDIDSHIQVNYNPAYLDSILFNLVSNSIKYRHPDRRPEITITAAREKGVLILRVQDNGIGIDMTMHGHKLFGMYKTFHGNEDARGIGLFLTRNHIEASGGKITADSTPGAGSTFTITIH</sequence>
<dbReference type="PANTHER" id="PTHR43304">
    <property type="entry name" value="PHYTOCHROME-LIKE PROTEIN CPH1"/>
    <property type="match status" value="1"/>
</dbReference>
<dbReference type="InterPro" id="IPR035965">
    <property type="entry name" value="PAS-like_dom_sf"/>
</dbReference>
<keyword evidence="4" id="KW-0808">Transferase</keyword>
<dbReference type="PROSITE" id="PS50109">
    <property type="entry name" value="HIS_KIN"/>
    <property type="match status" value="1"/>
</dbReference>
<dbReference type="EC" id="2.7.13.3" evidence="2"/>
<dbReference type="InterPro" id="IPR005467">
    <property type="entry name" value="His_kinase_dom"/>
</dbReference>
<dbReference type="SMART" id="SM00091">
    <property type="entry name" value="PAS"/>
    <property type="match status" value="2"/>
</dbReference>
<dbReference type="RefSeq" id="WP_160907630.1">
    <property type="nucleotide sequence ID" value="NZ_WVHS01000003.1"/>
</dbReference>
<dbReference type="InterPro" id="IPR036890">
    <property type="entry name" value="HATPase_C_sf"/>
</dbReference>
<dbReference type="InterPro" id="IPR001610">
    <property type="entry name" value="PAC"/>
</dbReference>
<comment type="caution">
    <text evidence="9">The sequence shown here is derived from an EMBL/GenBank/DDBJ whole genome shotgun (WGS) entry which is preliminary data.</text>
</comment>
<proteinExistence type="predicted"/>
<dbReference type="InterPro" id="IPR004358">
    <property type="entry name" value="Sig_transdc_His_kin-like_C"/>
</dbReference>
<dbReference type="InterPro" id="IPR013655">
    <property type="entry name" value="PAS_fold_3"/>
</dbReference>
<accession>A0A7K1Y058</accession>
<dbReference type="PROSITE" id="PS50113">
    <property type="entry name" value="PAC"/>
    <property type="match status" value="2"/>
</dbReference>
<dbReference type="SMART" id="SM00387">
    <property type="entry name" value="HATPase_c"/>
    <property type="match status" value="1"/>
</dbReference>
<organism evidence="9 10">
    <name type="scientific">Hufsiella ginkgonis</name>
    <dbReference type="NCBI Taxonomy" id="2695274"/>
    <lineage>
        <taxon>Bacteria</taxon>
        <taxon>Pseudomonadati</taxon>
        <taxon>Bacteroidota</taxon>
        <taxon>Sphingobacteriia</taxon>
        <taxon>Sphingobacteriales</taxon>
        <taxon>Sphingobacteriaceae</taxon>
        <taxon>Hufsiella</taxon>
    </lineage>
</organism>
<gene>
    <name evidence="9" type="ORF">GS398_15215</name>
</gene>
<dbReference type="Gene3D" id="3.30.565.10">
    <property type="entry name" value="Histidine kinase-like ATPase, C-terminal domain"/>
    <property type="match status" value="1"/>
</dbReference>
<dbReference type="InterPro" id="IPR003594">
    <property type="entry name" value="HATPase_dom"/>
</dbReference>
<dbReference type="EMBL" id="WVHS01000003">
    <property type="protein sequence ID" value="MXV16651.1"/>
    <property type="molecule type" value="Genomic_DNA"/>
</dbReference>
<evidence type="ECO:0000256" key="5">
    <source>
        <dbReference type="ARBA" id="ARBA00022777"/>
    </source>
</evidence>
<dbReference type="GO" id="GO:0004673">
    <property type="term" value="F:protein histidine kinase activity"/>
    <property type="evidence" value="ECO:0007669"/>
    <property type="project" value="UniProtKB-EC"/>
</dbReference>
<reference evidence="9 10" key="1">
    <citation type="submission" date="2019-11" db="EMBL/GenBank/DDBJ databases">
        <title>Pedobacter sp. HMF7056 Genome sequencing and assembly.</title>
        <authorList>
            <person name="Kang H."/>
            <person name="Kim H."/>
            <person name="Joh K."/>
        </authorList>
    </citation>
    <scope>NUCLEOTIDE SEQUENCE [LARGE SCALE GENOMIC DNA]</scope>
    <source>
        <strain evidence="9 10">HMF7056</strain>
    </source>
</reference>
<keyword evidence="3" id="KW-0597">Phosphoprotein</keyword>
<dbReference type="PANTHER" id="PTHR43304:SF1">
    <property type="entry name" value="PAC DOMAIN-CONTAINING PROTEIN"/>
    <property type="match status" value="1"/>
</dbReference>
<evidence type="ECO:0000313" key="9">
    <source>
        <dbReference type="EMBL" id="MXV16651.1"/>
    </source>
</evidence>
<dbReference type="NCBIfam" id="TIGR00229">
    <property type="entry name" value="sensory_box"/>
    <property type="match status" value="1"/>
</dbReference>
<dbReference type="CDD" id="cd00130">
    <property type="entry name" value="PAS"/>
    <property type="match status" value="1"/>
</dbReference>
<dbReference type="Pfam" id="PF08447">
    <property type="entry name" value="PAS_3"/>
    <property type="match status" value="1"/>
</dbReference>
<dbReference type="Proteomes" id="UP000451233">
    <property type="component" value="Unassembled WGS sequence"/>
</dbReference>
<evidence type="ECO:0000256" key="2">
    <source>
        <dbReference type="ARBA" id="ARBA00012438"/>
    </source>
</evidence>
<evidence type="ECO:0000256" key="1">
    <source>
        <dbReference type="ARBA" id="ARBA00000085"/>
    </source>
</evidence>
<evidence type="ECO:0000256" key="4">
    <source>
        <dbReference type="ARBA" id="ARBA00022679"/>
    </source>
</evidence>
<keyword evidence="10" id="KW-1185">Reference proteome</keyword>
<keyword evidence="5" id="KW-0418">Kinase</keyword>
<evidence type="ECO:0000259" key="7">
    <source>
        <dbReference type="PROSITE" id="PS50112"/>
    </source>
</evidence>
<dbReference type="SMART" id="SM00086">
    <property type="entry name" value="PAC"/>
    <property type="match status" value="2"/>
</dbReference>
<evidence type="ECO:0000259" key="6">
    <source>
        <dbReference type="PROSITE" id="PS50109"/>
    </source>
</evidence>
<feature type="domain" description="PAS" evidence="7">
    <location>
        <begin position="128"/>
        <end position="198"/>
    </location>
</feature>
<protein>
    <recommendedName>
        <fullName evidence="2">histidine kinase</fullName>
        <ecNumber evidence="2">2.7.13.3</ecNumber>
    </recommendedName>
</protein>
<comment type="catalytic activity">
    <reaction evidence="1">
        <text>ATP + protein L-histidine = ADP + protein N-phospho-L-histidine.</text>
        <dbReference type="EC" id="2.7.13.3"/>
    </reaction>
</comment>
<evidence type="ECO:0000259" key="8">
    <source>
        <dbReference type="PROSITE" id="PS50113"/>
    </source>
</evidence>
<dbReference type="SUPFAM" id="SSF55785">
    <property type="entry name" value="PYP-like sensor domain (PAS domain)"/>
    <property type="match status" value="2"/>
</dbReference>
<feature type="domain" description="PAC" evidence="8">
    <location>
        <begin position="202"/>
        <end position="254"/>
    </location>
</feature>
<dbReference type="InterPro" id="IPR000014">
    <property type="entry name" value="PAS"/>
</dbReference>
<dbReference type="AlphaFoldDB" id="A0A7K1Y058"/>
<dbReference type="PRINTS" id="PR00344">
    <property type="entry name" value="BCTRLSENSOR"/>
</dbReference>
<feature type="domain" description="Histidine kinase" evidence="6">
    <location>
        <begin position="272"/>
        <end position="482"/>
    </location>
</feature>